<keyword evidence="1" id="KW-0812">Transmembrane</keyword>
<dbReference type="PANTHER" id="PTHR34064">
    <property type="entry name" value="OS04G0672300 PROTEIN"/>
    <property type="match status" value="1"/>
</dbReference>
<keyword evidence="1" id="KW-0472">Membrane</keyword>
<evidence type="ECO:0000313" key="2">
    <source>
        <dbReference type="EMBL" id="GAA0185135.1"/>
    </source>
</evidence>
<keyword evidence="1" id="KW-1133">Transmembrane helix</keyword>
<name>A0AAV3RX95_LITER</name>
<protein>
    <submittedName>
        <fullName evidence="2">Uncharacterized protein</fullName>
    </submittedName>
</protein>
<comment type="caution">
    <text evidence="2">The sequence shown here is derived from an EMBL/GenBank/DDBJ whole genome shotgun (WGS) entry which is preliminary data.</text>
</comment>
<dbReference type="EMBL" id="BAABME010012453">
    <property type="protein sequence ID" value="GAA0185135.1"/>
    <property type="molecule type" value="Genomic_DNA"/>
</dbReference>
<sequence>MVNRLLYEFQCFMDDCYVCLFNSLAMWGQQSRVAMLPDSSVTCMPNESLLGDQNLLEVPNTVKCKMYLDYQSNGPKLSQEKMGNLDAYAPVSGADIEMGKIESPKSNVKVGETMKMENTNIKVLQRDFSFKIGGKIMQLLMDQSLDLPKSASRDKSTGERVCDTFTNRSRKYKRSASFNSRSVVLLFSFLSIMGTMILIYLTLRVRQLTIAAASA</sequence>
<dbReference type="AlphaFoldDB" id="A0AAV3RX95"/>
<organism evidence="2 3">
    <name type="scientific">Lithospermum erythrorhizon</name>
    <name type="common">Purple gromwell</name>
    <name type="synonym">Lithospermum officinale var. erythrorhizon</name>
    <dbReference type="NCBI Taxonomy" id="34254"/>
    <lineage>
        <taxon>Eukaryota</taxon>
        <taxon>Viridiplantae</taxon>
        <taxon>Streptophyta</taxon>
        <taxon>Embryophyta</taxon>
        <taxon>Tracheophyta</taxon>
        <taxon>Spermatophyta</taxon>
        <taxon>Magnoliopsida</taxon>
        <taxon>eudicotyledons</taxon>
        <taxon>Gunneridae</taxon>
        <taxon>Pentapetalae</taxon>
        <taxon>asterids</taxon>
        <taxon>lamiids</taxon>
        <taxon>Boraginales</taxon>
        <taxon>Boraginaceae</taxon>
        <taxon>Boraginoideae</taxon>
        <taxon>Lithospermeae</taxon>
        <taxon>Lithospermum</taxon>
    </lineage>
</organism>
<keyword evidence="3" id="KW-1185">Reference proteome</keyword>
<accession>A0AAV3RX95</accession>
<evidence type="ECO:0000256" key="1">
    <source>
        <dbReference type="SAM" id="Phobius"/>
    </source>
</evidence>
<dbReference type="PANTHER" id="PTHR34064:SF5">
    <property type="entry name" value="PROTEIN, PUTATIVE-RELATED"/>
    <property type="match status" value="1"/>
</dbReference>
<evidence type="ECO:0000313" key="3">
    <source>
        <dbReference type="Proteomes" id="UP001454036"/>
    </source>
</evidence>
<reference evidence="2 3" key="1">
    <citation type="submission" date="2024-01" db="EMBL/GenBank/DDBJ databases">
        <title>The complete chloroplast genome sequence of Lithospermum erythrorhizon: insights into the phylogenetic relationship among Boraginaceae species and the maternal lineages of purple gromwells.</title>
        <authorList>
            <person name="Okada T."/>
            <person name="Watanabe K."/>
        </authorList>
    </citation>
    <scope>NUCLEOTIDE SEQUENCE [LARGE SCALE GENOMIC DNA]</scope>
</reference>
<gene>
    <name evidence="2" type="ORF">LIER_32423</name>
</gene>
<dbReference type="Proteomes" id="UP001454036">
    <property type="component" value="Unassembled WGS sequence"/>
</dbReference>
<feature type="transmembrane region" description="Helical" evidence="1">
    <location>
        <begin position="183"/>
        <end position="203"/>
    </location>
</feature>
<proteinExistence type="predicted"/>